<feature type="compositionally biased region" description="Basic residues" evidence="1">
    <location>
        <begin position="197"/>
        <end position="207"/>
    </location>
</feature>
<name>A0A8K0JL08_9TREE</name>
<dbReference type="Pfam" id="PF10104">
    <property type="entry name" value="Brr6_like_C_C"/>
    <property type="match status" value="1"/>
</dbReference>
<feature type="compositionally biased region" description="Low complexity" evidence="1">
    <location>
        <begin position="66"/>
        <end position="87"/>
    </location>
</feature>
<feature type="region of interest" description="Disordered" evidence="1">
    <location>
        <begin position="1"/>
        <end position="229"/>
    </location>
</feature>
<proteinExistence type="predicted"/>
<dbReference type="Proteomes" id="UP000812966">
    <property type="component" value="Unassembled WGS sequence"/>
</dbReference>
<keyword evidence="2" id="KW-1133">Transmembrane helix</keyword>
<evidence type="ECO:0000259" key="3">
    <source>
        <dbReference type="SMART" id="SM01042"/>
    </source>
</evidence>
<evidence type="ECO:0000256" key="2">
    <source>
        <dbReference type="SAM" id="Phobius"/>
    </source>
</evidence>
<dbReference type="SMART" id="SM01042">
    <property type="entry name" value="Brr6_like_C_C"/>
    <property type="match status" value="1"/>
</dbReference>
<dbReference type="GO" id="GO:0031965">
    <property type="term" value="C:nuclear membrane"/>
    <property type="evidence" value="ECO:0007669"/>
    <property type="project" value="InterPro"/>
</dbReference>
<sequence length="629" mass="68885">MPRLGWGTGKDDDRGRSAPMQGVEYERPMDPGPFQVPNKRQHVEDPTGQTSYIPNPFSSSRPNHLAPGPLLFASSPAPPSSSSAGFSRWSAQNNDNKHNNSSQGGAETVDVDMNDGDENVDPNSDSNEGRKGQGQVELEDVEMYSDSPLKPKVQPCNSGSPEGGPESTADSASASVLRPISLNGSETSTQPPTPTITRRRFQSRRHQNQNQKSGLSASHLPTSSDSQSQPINQYTLNMYHAPGQSMGMGMGMGMNAPGGEARGKSWVDAELPYVFIGYVQFVFNASLTLMILTALFWFLWTIWGDVKDLRGVYSTEILQEISTCTNMYLVNRCEPSTRIPAMESACQEWEHCMNRDPSVVSFTKVGAEVVAGVVGGFVDALSWRSLMALFGLFPLMIILTNSTLLNVRKKHQPPAGSGYHPHAQQAGPPAYAPIGQGQQIHPGYVPQQAQFHWPPPVMCPAPGQGQGKAHFTVPLVSLIIHMSLSLSCRLRTNDDRTNVQCPPSRTFSLVNIWGVTREKALLSKSKIGSATSRASELPLRLRVVIIIIIIETSGRAHHTNITCRILINVSHIPSEALHQGEFWCISAVFARCPETSRSSEGRWRGRWVLVRGPPDVSGEANRYRVVKNR</sequence>
<feature type="region of interest" description="Disordered" evidence="1">
    <location>
        <begin position="412"/>
        <end position="432"/>
    </location>
</feature>
<evidence type="ECO:0000313" key="4">
    <source>
        <dbReference type="EMBL" id="KAG7539594.1"/>
    </source>
</evidence>
<feature type="transmembrane region" description="Helical" evidence="2">
    <location>
        <begin position="281"/>
        <end position="303"/>
    </location>
</feature>
<accession>A0A8K0JL08</accession>
<keyword evidence="5" id="KW-1185">Reference proteome</keyword>
<dbReference type="GO" id="GO:0006998">
    <property type="term" value="P:nuclear envelope organization"/>
    <property type="evidence" value="ECO:0007669"/>
    <property type="project" value="InterPro"/>
</dbReference>
<evidence type="ECO:0000313" key="5">
    <source>
        <dbReference type="Proteomes" id="UP000812966"/>
    </source>
</evidence>
<feature type="domain" description="Brl1/Brr6" evidence="3">
    <location>
        <begin position="275"/>
        <end position="408"/>
    </location>
</feature>
<keyword evidence="2" id="KW-0812">Transmembrane</keyword>
<comment type="caution">
    <text evidence="4">The sequence shown here is derived from an EMBL/GenBank/DDBJ whole genome shotgun (WGS) entry which is preliminary data.</text>
</comment>
<dbReference type="InterPro" id="IPR040202">
    <property type="entry name" value="Brl1/Brr6"/>
</dbReference>
<dbReference type="GO" id="GO:0055088">
    <property type="term" value="P:lipid homeostasis"/>
    <property type="evidence" value="ECO:0007669"/>
    <property type="project" value="InterPro"/>
</dbReference>
<protein>
    <recommendedName>
        <fullName evidence="3">Brl1/Brr6 domain-containing protein</fullName>
    </recommendedName>
</protein>
<feature type="compositionally biased region" description="Polar residues" evidence="1">
    <location>
        <begin position="208"/>
        <end position="229"/>
    </location>
</feature>
<feature type="compositionally biased region" description="Polar residues" evidence="1">
    <location>
        <begin position="89"/>
        <end position="105"/>
    </location>
</feature>
<dbReference type="PANTHER" id="PTHR28136">
    <property type="entry name" value="NUCLEUS EXPORT PROTEIN BRR6"/>
    <property type="match status" value="1"/>
</dbReference>
<reference evidence="4" key="1">
    <citation type="submission" date="2020-04" db="EMBL/GenBank/DDBJ databases">
        <title>Analysis of mating type loci in Filobasidium floriforme.</title>
        <authorList>
            <person name="Nowrousian M."/>
        </authorList>
    </citation>
    <scope>NUCLEOTIDE SEQUENCE</scope>
    <source>
        <strain evidence="4">CBS 6242</strain>
    </source>
</reference>
<dbReference type="InterPro" id="IPR018767">
    <property type="entry name" value="Brl1/Brr6_dom"/>
</dbReference>
<feature type="compositionally biased region" description="Acidic residues" evidence="1">
    <location>
        <begin position="109"/>
        <end position="120"/>
    </location>
</feature>
<keyword evidence="2" id="KW-0472">Membrane</keyword>
<dbReference type="AlphaFoldDB" id="A0A8K0JL08"/>
<dbReference type="EMBL" id="JABELV010000064">
    <property type="protein sequence ID" value="KAG7539594.1"/>
    <property type="molecule type" value="Genomic_DNA"/>
</dbReference>
<gene>
    <name evidence="4" type="ORF">FFLO_03470</name>
</gene>
<organism evidence="4 5">
    <name type="scientific">Filobasidium floriforme</name>
    <dbReference type="NCBI Taxonomy" id="5210"/>
    <lineage>
        <taxon>Eukaryota</taxon>
        <taxon>Fungi</taxon>
        <taxon>Dikarya</taxon>
        <taxon>Basidiomycota</taxon>
        <taxon>Agaricomycotina</taxon>
        <taxon>Tremellomycetes</taxon>
        <taxon>Filobasidiales</taxon>
        <taxon>Filobasidiaceae</taxon>
        <taxon>Filobasidium</taxon>
    </lineage>
</organism>
<feature type="transmembrane region" description="Helical" evidence="2">
    <location>
        <begin position="386"/>
        <end position="407"/>
    </location>
</feature>
<dbReference type="PANTHER" id="PTHR28136:SF1">
    <property type="entry name" value="NUCLEUS EXPORT PROTEIN BRL1"/>
    <property type="match status" value="1"/>
</dbReference>
<feature type="compositionally biased region" description="Polar residues" evidence="1">
    <location>
        <begin position="47"/>
        <end position="62"/>
    </location>
</feature>
<evidence type="ECO:0000256" key="1">
    <source>
        <dbReference type="SAM" id="MobiDB-lite"/>
    </source>
</evidence>